<evidence type="ECO:0000256" key="2">
    <source>
        <dbReference type="ARBA" id="ARBA00022679"/>
    </source>
</evidence>
<dbReference type="CDD" id="cd06533">
    <property type="entry name" value="Glyco_transf_WecG_TagA"/>
    <property type="match status" value="1"/>
</dbReference>
<dbReference type="InterPro" id="IPR004629">
    <property type="entry name" value="WecG_TagA_CpsF"/>
</dbReference>
<organism evidence="3 4">
    <name type="scientific">candidate division WWE3 bacterium CG06_land_8_20_14_3_00_42_16</name>
    <dbReference type="NCBI Taxonomy" id="1975083"/>
    <lineage>
        <taxon>Bacteria</taxon>
        <taxon>Katanobacteria</taxon>
    </lineage>
</organism>
<dbReference type="PANTHER" id="PTHR34136:SF1">
    <property type="entry name" value="UDP-N-ACETYL-D-MANNOSAMINURONIC ACID TRANSFERASE"/>
    <property type="match status" value="1"/>
</dbReference>
<sequence length="244" mass="27490">MKVNILGVLIDNLTQSQALEKLEGYLTSVGKHYVVTPNPEMVVMSQKDLEFKKILNGADIAIPDGFGLIWAARILGLDLSCRVAGTDVVEKVCQKSAARGFKIFFLGAKEGVAERAKKRLEAKYPGVKIIGTLSGNPELAADYQTQTIINQCGQIDFLMVAFGAPYQEKWIQRNLSKLKVKVAIGVGGALDYLAGDKKRAPFWIRKMGFEWFFRLLSEPWRFKRQLRLPYFIFLVLKEKMSHMV</sequence>
<evidence type="ECO:0000313" key="4">
    <source>
        <dbReference type="Proteomes" id="UP000229916"/>
    </source>
</evidence>
<keyword evidence="1" id="KW-0328">Glycosyltransferase</keyword>
<evidence type="ECO:0000256" key="1">
    <source>
        <dbReference type="ARBA" id="ARBA00022676"/>
    </source>
</evidence>
<name>A0A2M7ALV1_UNCKA</name>
<dbReference type="NCBIfam" id="TIGR00696">
    <property type="entry name" value="wecG_tagA_cpsF"/>
    <property type="match status" value="1"/>
</dbReference>
<protein>
    <submittedName>
        <fullName evidence="3">Glycosyltransferase</fullName>
    </submittedName>
</protein>
<dbReference type="EMBL" id="PEWD01000080">
    <property type="protein sequence ID" value="PIU68345.1"/>
    <property type="molecule type" value="Genomic_DNA"/>
</dbReference>
<dbReference type="GO" id="GO:0016758">
    <property type="term" value="F:hexosyltransferase activity"/>
    <property type="evidence" value="ECO:0007669"/>
    <property type="project" value="TreeGrafter"/>
</dbReference>
<proteinExistence type="predicted"/>
<gene>
    <name evidence="3" type="ORF">COS81_04255</name>
</gene>
<dbReference type="Proteomes" id="UP000229916">
    <property type="component" value="Unassembled WGS sequence"/>
</dbReference>
<keyword evidence="2 3" id="KW-0808">Transferase</keyword>
<reference evidence="4" key="1">
    <citation type="submission" date="2017-09" db="EMBL/GenBank/DDBJ databases">
        <title>Depth-based differentiation of microbial function through sediment-hosted aquifers and enrichment of novel symbionts in the deep terrestrial subsurface.</title>
        <authorList>
            <person name="Probst A.J."/>
            <person name="Ladd B."/>
            <person name="Jarett J.K."/>
            <person name="Geller-Mcgrath D.E."/>
            <person name="Sieber C.M.K."/>
            <person name="Emerson J.B."/>
            <person name="Anantharaman K."/>
            <person name="Thomas B.C."/>
            <person name="Malmstrom R."/>
            <person name="Stieglmeier M."/>
            <person name="Klingl A."/>
            <person name="Woyke T."/>
            <person name="Ryan C.M."/>
            <person name="Banfield J.F."/>
        </authorList>
    </citation>
    <scope>NUCLEOTIDE SEQUENCE [LARGE SCALE GENOMIC DNA]</scope>
</reference>
<dbReference type="AlphaFoldDB" id="A0A2M7ALV1"/>
<comment type="caution">
    <text evidence="3">The sequence shown here is derived from an EMBL/GenBank/DDBJ whole genome shotgun (WGS) entry which is preliminary data.</text>
</comment>
<accession>A0A2M7ALV1</accession>
<dbReference type="Pfam" id="PF03808">
    <property type="entry name" value="Glyco_tran_WecG"/>
    <property type="match status" value="1"/>
</dbReference>
<dbReference type="PANTHER" id="PTHR34136">
    <property type="match status" value="1"/>
</dbReference>
<evidence type="ECO:0000313" key="3">
    <source>
        <dbReference type="EMBL" id="PIU68345.1"/>
    </source>
</evidence>